<dbReference type="RefSeq" id="WP_023789085.1">
    <property type="nucleotide sequence ID" value="NC_022998.1"/>
</dbReference>
<dbReference type="PRINTS" id="PR01727">
    <property type="entry name" value="DNABINDINGHU"/>
</dbReference>
<dbReference type="InterPro" id="IPR000119">
    <property type="entry name" value="Hist_DNA-bd"/>
</dbReference>
<dbReference type="STRING" id="1276258.SAPIS_v1c03050"/>
<dbReference type="CDD" id="cd13831">
    <property type="entry name" value="HU"/>
    <property type="match status" value="1"/>
</dbReference>
<dbReference type="GO" id="GO:0030527">
    <property type="term" value="F:structural constituent of chromatin"/>
    <property type="evidence" value="ECO:0007669"/>
    <property type="project" value="InterPro"/>
</dbReference>
<keyword evidence="5" id="KW-1185">Reference proteome</keyword>
<dbReference type="SUPFAM" id="SSF47729">
    <property type="entry name" value="IHF-like DNA-binding proteins"/>
    <property type="match status" value="1"/>
</dbReference>
<dbReference type="Pfam" id="PF00216">
    <property type="entry name" value="Bac_DNA_binding"/>
    <property type="match status" value="1"/>
</dbReference>
<accession>V5RJ69</accession>
<sequence length="91" mass="9930">MTKKELSEKLSANFNSTKAEAEKMVSFIFDEIVSCLVKKEEVSISGFGKFVTTERAAREGVNPSTGSKIQIPATTVAKFKVSKQLKEAVAK</sequence>
<evidence type="ECO:0000313" key="4">
    <source>
        <dbReference type="EMBL" id="AHB36151.1"/>
    </source>
</evidence>
<dbReference type="PROSITE" id="PS00045">
    <property type="entry name" value="HISTONE_LIKE"/>
    <property type="match status" value="1"/>
</dbReference>
<organism evidence="4 5">
    <name type="scientific">Spiroplasma apis B31</name>
    <dbReference type="NCBI Taxonomy" id="1276258"/>
    <lineage>
        <taxon>Bacteria</taxon>
        <taxon>Bacillati</taxon>
        <taxon>Mycoplasmatota</taxon>
        <taxon>Mollicutes</taxon>
        <taxon>Entomoplasmatales</taxon>
        <taxon>Spiroplasmataceae</taxon>
        <taxon>Spiroplasma</taxon>
    </lineage>
</organism>
<protein>
    <submittedName>
        <fullName evidence="4">DNA-binding protein HU-beta</fullName>
    </submittedName>
</protein>
<dbReference type="Proteomes" id="UP000018550">
    <property type="component" value="Chromosome"/>
</dbReference>
<dbReference type="KEGG" id="sapi:SAPIS_v1c03050"/>
<dbReference type="InterPro" id="IPR020816">
    <property type="entry name" value="Histone-like_DNA-bd_CS"/>
</dbReference>
<dbReference type="GO" id="GO:0030261">
    <property type="term" value="P:chromosome condensation"/>
    <property type="evidence" value="ECO:0007669"/>
    <property type="project" value="UniProtKB-KW"/>
</dbReference>
<name>V5RJ69_SPIAP</name>
<dbReference type="eggNOG" id="COG0776">
    <property type="taxonomic scope" value="Bacteria"/>
</dbReference>
<dbReference type="PANTHER" id="PTHR33175:SF3">
    <property type="entry name" value="DNA-BINDING PROTEIN HU-BETA"/>
    <property type="match status" value="1"/>
</dbReference>
<dbReference type="EMBL" id="CP006682">
    <property type="protein sequence ID" value="AHB36151.1"/>
    <property type="molecule type" value="Genomic_DNA"/>
</dbReference>
<dbReference type="GO" id="GO:0003677">
    <property type="term" value="F:DNA binding"/>
    <property type="evidence" value="ECO:0007669"/>
    <property type="project" value="UniProtKB-KW"/>
</dbReference>
<reference evidence="4 5" key="1">
    <citation type="journal article" date="2014" name="Genome Announc.">
        <title>Complete Genome Sequence of Spiroplasma apis B31T (ATCC 33834), a Bacterium Associated with May Disease of Honeybees (Apis mellifera).</title>
        <authorList>
            <person name="Ku C."/>
            <person name="Lo W.S."/>
            <person name="Chen L.L."/>
            <person name="Kuo C.H."/>
        </authorList>
    </citation>
    <scope>NUCLEOTIDE SEQUENCE [LARGE SCALE GENOMIC DNA]</scope>
    <source>
        <strain evidence="4">B31</strain>
    </source>
</reference>
<evidence type="ECO:0000313" key="5">
    <source>
        <dbReference type="Proteomes" id="UP000018550"/>
    </source>
</evidence>
<dbReference type="PANTHER" id="PTHR33175">
    <property type="entry name" value="DNA-BINDING PROTEIN HU"/>
    <property type="match status" value="1"/>
</dbReference>
<comment type="similarity">
    <text evidence="3">Belongs to the bacterial histone-like protein family.</text>
</comment>
<evidence type="ECO:0000256" key="1">
    <source>
        <dbReference type="ARBA" id="ARBA00023067"/>
    </source>
</evidence>
<gene>
    <name evidence="4" type="primary">hupB</name>
    <name evidence="4" type="ORF">SAPIS_v1c03050</name>
</gene>
<dbReference type="Gene3D" id="4.10.520.10">
    <property type="entry name" value="IHF-like DNA-binding proteins"/>
    <property type="match status" value="1"/>
</dbReference>
<keyword evidence="1" id="KW-0226">DNA condensation</keyword>
<dbReference type="HOGENOM" id="CLU_105066_3_1_14"/>
<dbReference type="AlphaFoldDB" id="V5RJ69"/>
<dbReference type="OrthoDB" id="9799835at2"/>
<keyword evidence="2 4" id="KW-0238">DNA-binding</keyword>
<proteinExistence type="inferred from homology"/>
<evidence type="ECO:0000256" key="2">
    <source>
        <dbReference type="ARBA" id="ARBA00023125"/>
    </source>
</evidence>
<dbReference type="SMART" id="SM00411">
    <property type="entry name" value="BHL"/>
    <property type="match status" value="1"/>
</dbReference>
<dbReference type="InterPro" id="IPR010992">
    <property type="entry name" value="IHF-like_DNA-bd_dom_sf"/>
</dbReference>
<dbReference type="PATRIC" id="fig|1276258.3.peg.300"/>
<evidence type="ECO:0000256" key="3">
    <source>
        <dbReference type="RuleBase" id="RU003939"/>
    </source>
</evidence>